<dbReference type="InterPro" id="IPR006464">
    <property type="entry name" value="AcTrfase_RimI/Ard1"/>
</dbReference>
<gene>
    <name evidence="4" type="ORF">TVG1279984</name>
</gene>
<feature type="domain" description="N-acetyltransferase" evidence="3">
    <location>
        <begin position="1"/>
        <end position="150"/>
    </location>
</feature>
<dbReference type="InterPro" id="IPR051556">
    <property type="entry name" value="N-term/lysine_N-AcTrnsfr"/>
</dbReference>
<dbReference type="PhylomeDB" id="Q979C1"/>
<evidence type="ECO:0000256" key="2">
    <source>
        <dbReference type="ARBA" id="ARBA00023315"/>
    </source>
</evidence>
<dbReference type="PROSITE" id="PS51186">
    <property type="entry name" value="GNAT"/>
    <property type="match status" value="1"/>
</dbReference>
<dbReference type="eggNOG" id="arCOG00833">
    <property type="taxonomic scope" value="Archaea"/>
</dbReference>
<reference evidence="4 5" key="1">
    <citation type="journal article" date="1999" name="Proc. Jpn. Acad.">
        <title>Determination of the complete genomic DNA sequence of Thermoplasma volvanium GSS1.</title>
        <authorList>
            <person name="Kawashima T."/>
            <person name="Yamamoto Y."/>
            <person name="Aramaki H."/>
            <person name="Nunoshiba T."/>
            <person name="Kawamoto T."/>
            <person name="Watanabe K."/>
            <person name="Yamazaki M."/>
            <person name="Kanehori K."/>
            <person name="Amano N."/>
            <person name="Ohya Y."/>
            <person name="Makino K."/>
            <person name="Suzuki M."/>
        </authorList>
    </citation>
    <scope>NUCLEOTIDE SEQUENCE [LARGE SCALE GENOMIC DNA]</scope>
    <source>
        <strain evidence="5">ATCC 51530 / DSM 4299 / JCM 9571 / NBRC 15438 / GSS1</strain>
    </source>
</reference>
<evidence type="ECO:0000313" key="5">
    <source>
        <dbReference type="Proteomes" id="UP000001017"/>
    </source>
</evidence>
<dbReference type="PANTHER" id="PTHR42919">
    <property type="entry name" value="N-ALPHA-ACETYLTRANSFERASE"/>
    <property type="match status" value="1"/>
</dbReference>
<dbReference type="SUPFAM" id="SSF55729">
    <property type="entry name" value="Acyl-CoA N-acyltransferases (Nat)"/>
    <property type="match status" value="1"/>
</dbReference>
<proteinExistence type="predicted"/>
<dbReference type="RefSeq" id="WP_010917474.1">
    <property type="nucleotide sequence ID" value="NC_002689.2"/>
</dbReference>
<dbReference type="STRING" id="273116.gene:9382045"/>
<keyword evidence="5" id="KW-1185">Reference proteome</keyword>
<dbReference type="KEGG" id="tvo:TVG1279984"/>
<organism evidence="4 5">
    <name type="scientific">Thermoplasma volcanium (strain ATCC 51530 / DSM 4299 / JCM 9571 / NBRC 15438 / GSS1)</name>
    <dbReference type="NCBI Taxonomy" id="273116"/>
    <lineage>
        <taxon>Archaea</taxon>
        <taxon>Methanobacteriati</taxon>
        <taxon>Thermoplasmatota</taxon>
        <taxon>Thermoplasmata</taxon>
        <taxon>Thermoplasmatales</taxon>
        <taxon>Thermoplasmataceae</taxon>
        <taxon>Thermoplasma</taxon>
    </lineage>
</organism>
<dbReference type="HOGENOM" id="CLU_013985_23_0_2"/>
<name>Q979C1_THEVO</name>
<dbReference type="NCBIfam" id="TIGR01575">
    <property type="entry name" value="rimI"/>
    <property type="match status" value="1"/>
</dbReference>
<protein>
    <submittedName>
        <fullName evidence="4">N-terminal acetyltransferase complex subunit [ARD1]</fullName>
    </submittedName>
</protein>
<accession>Q979C1</accession>
<sequence length="150" mass="17571">MIVRRYLKQDLCAVARLEVRSFEIGPYDKEYLREVLENASSISYIAQISDKIVGYIVAMPLNSQEIDIESIATDPDFRKRSIGTRLIARIENESKSLGYRNIILEVRKENIEAISFYSRLGFNIKEFIVNYYEEYYRGSRDAYRMVKSLS</sequence>
<dbReference type="InterPro" id="IPR016181">
    <property type="entry name" value="Acyl_CoA_acyltransferase"/>
</dbReference>
<keyword evidence="2" id="KW-0012">Acyltransferase</keyword>
<dbReference type="PaxDb" id="273116-14325478"/>
<dbReference type="InterPro" id="IPR000182">
    <property type="entry name" value="GNAT_dom"/>
</dbReference>
<dbReference type="AlphaFoldDB" id="Q979C1"/>
<evidence type="ECO:0000313" key="4">
    <source>
        <dbReference type="EMBL" id="BAB60382.1"/>
    </source>
</evidence>
<dbReference type="OrthoDB" id="43754at2157"/>
<keyword evidence="1" id="KW-0808">Transferase</keyword>
<dbReference type="CDD" id="cd04301">
    <property type="entry name" value="NAT_SF"/>
    <property type="match status" value="1"/>
</dbReference>
<dbReference type="Proteomes" id="UP000001017">
    <property type="component" value="Chromosome"/>
</dbReference>
<dbReference type="GeneID" id="1441356"/>
<evidence type="ECO:0000259" key="3">
    <source>
        <dbReference type="PROSITE" id="PS51186"/>
    </source>
</evidence>
<evidence type="ECO:0000256" key="1">
    <source>
        <dbReference type="ARBA" id="ARBA00022679"/>
    </source>
</evidence>
<dbReference type="PANTHER" id="PTHR42919:SF8">
    <property type="entry name" value="N-ALPHA-ACETYLTRANSFERASE 50"/>
    <property type="match status" value="1"/>
</dbReference>
<dbReference type="Gene3D" id="3.40.630.30">
    <property type="match status" value="1"/>
</dbReference>
<dbReference type="GO" id="GO:0008080">
    <property type="term" value="F:N-acetyltransferase activity"/>
    <property type="evidence" value="ECO:0007669"/>
    <property type="project" value="InterPro"/>
</dbReference>
<dbReference type="EMBL" id="BA000011">
    <property type="protein sequence ID" value="BAB60382.1"/>
    <property type="molecule type" value="Genomic_DNA"/>
</dbReference>
<reference evidence="4 5" key="2">
    <citation type="journal article" date="2000" name="Proc. Natl. Acad. Sci. U.S.A.">
        <title>Archaeal adaptation to higher temperatures revealed by genomic sequence of Thermoplasma volcanium.</title>
        <authorList>
            <person name="Kawashima T."/>
            <person name="Amano N."/>
            <person name="Koike H."/>
            <person name="Makino S."/>
            <person name="Higuchi S."/>
            <person name="Kawashima-Ohya Y."/>
            <person name="Watanabe K."/>
            <person name="Yamazaki M."/>
            <person name="Kanehori K."/>
            <person name="Kawamoto T."/>
            <person name="Nunoshiba T."/>
            <person name="Yamamoto Y."/>
            <person name="Aramaki H."/>
            <person name="Makino K."/>
            <person name="Suzuki M."/>
        </authorList>
    </citation>
    <scope>NUCLEOTIDE SEQUENCE [LARGE SCALE GENOMIC DNA]</scope>
    <source>
        <strain evidence="5">ATCC 51530 / DSM 4299 / JCM 9571 / NBRC 15438 / GSS1</strain>
    </source>
</reference>
<dbReference type="Pfam" id="PF00583">
    <property type="entry name" value="Acetyltransf_1"/>
    <property type="match status" value="1"/>
</dbReference>